<keyword evidence="3" id="KW-1133">Transmembrane helix</keyword>
<evidence type="ECO:0000256" key="2">
    <source>
        <dbReference type="ARBA" id="ARBA00022777"/>
    </source>
</evidence>
<dbReference type="InterPro" id="IPR043129">
    <property type="entry name" value="ATPase_NBD"/>
</dbReference>
<protein>
    <submittedName>
        <fullName evidence="4">Glucokinase</fullName>
    </submittedName>
</protein>
<name>A0A0L0FPB6_9EUKA</name>
<dbReference type="STRING" id="667725.A0A0L0FPB6"/>
<keyword evidence="3" id="KW-0812">Transmembrane</keyword>
<evidence type="ECO:0000256" key="1">
    <source>
        <dbReference type="ARBA" id="ARBA00022679"/>
    </source>
</evidence>
<dbReference type="InterPro" id="IPR003836">
    <property type="entry name" value="Glucokinase"/>
</dbReference>
<dbReference type="OrthoDB" id="10251652at2759"/>
<dbReference type="eggNOG" id="ENOG502QSB1">
    <property type="taxonomic scope" value="Eukaryota"/>
</dbReference>
<keyword evidence="5" id="KW-1185">Reference proteome</keyword>
<sequence length="280" mass="30961">MYVPGYSVLTLAASECTTIQDAKPIAGAPICVLGAGTGLGQCYLTTSDNEEYTVWPSEGGHCEFAPRTEQEVELLQFLKSKYNEDFRVSVERIVSLKGLVNVYEFLTRHAKRHATPEVRKLVGRDQHVNIAKRSESIMSQVDTDSVSNTALDILVSTYGAEAGCAALKWLPYGGLYVIGKIVQRCPGRFTNSDIFMDAFKDKGRVSPTIAAIPVKMVVADDLIMRGCYYLAIKTLRQLDTDRTIARSFVITKDGLLRFATFCFANLALGGLFWKFGTKRT</sequence>
<dbReference type="GO" id="GO:0006096">
    <property type="term" value="P:glycolytic process"/>
    <property type="evidence" value="ECO:0007669"/>
    <property type="project" value="InterPro"/>
</dbReference>
<dbReference type="Proteomes" id="UP000054560">
    <property type="component" value="Unassembled WGS sequence"/>
</dbReference>
<dbReference type="PANTHER" id="PTHR47363">
    <property type="entry name" value="GLUCOKINASE"/>
    <property type="match status" value="1"/>
</dbReference>
<organism evidence="4 5">
    <name type="scientific">Sphaeroforma arctica JP610</name>
    <dbReference type="NCBI Taxonomy" id="667725"/>
    <lineage>
        <taxon>Eukaryota</taxon>
        <taxon>Ichthyosporea</taxon>
        <taxon>Ichthyophonida</taxon>
        <taxon>Sphaeroforma</taxon>
    </lineage>
</organism>
<keyword evidence="3" id="KW-0472">Membrane</keyword>
<dbReference type="RefSeq" id="XP_014152544.1">
    <property type="nucleotide sequence ID" value="XM_014297069.1"/>
</dbReference>
<dbReference type="GO" id="GO:0005536">
    <property type="term" value="F:D-glucose binding"/>
    <property type="evidence" value="ECO:0007669"/>
    <property type="project" value="InterPro"/>
</dbReference>
<dbReference type="GO" id="GO:0004340">
    <property type="term" value="F:glucokinase activity"/>
    <property type="evidence" value="ECO:0007669"/>
    <property type="project" value="InterPro"/>
</dbReference>
<evidence type="ECO:0000313" key="5">
    <source>
        <dbReference type="Proteomes" id="UP000054560"/>
    </source>
</evidence>
<dbReference type="PANTHER" id="PTHR47363:SF1">
    <property type="entry name" value="GLUCOKINASE"/>
    <property type="match status" value="1"/>
</dbReference>
<dbReference type="SUPFAM" id="SSF53067">
    <property type="entry name" value="Actin-like ATPase domain"/>
    <property type="match status" value="1"/>
</dbReference>
<accession>A0A0L0FPB6</accession>
<reference evidence="4 5" key="1">
    <citation type="submission" date="2011-02" db="EMBL/GenBank/DDBJ databases">
        <title>The Genome Sequence of Sphaeroforma arctica JP610.</title>
        <authorList>
            <consortium name="The Broad Institute Genome Sequencing Platform"/>
            <person name="Russ C."/>
            <person name="Cuomo C."/>
            <person name="Young S.K."/>
            <person name="Zeng Q."/>
            <person name="Gargeya S."/>
            <person name="Alvarado L."/>
            <person name="Berlin A."/>
            <person name="Chapman S.B."/>
            <person name="Chen Z."/>
            <person name="Freedman E."/>
            <person name="Gellesch M."/>
            <person name="Goldberg J."/>
            <person name="Griggs A."/>
            <person name="Gujja S."/>
            <person name="Heilman E."/>
            <person name="Heiman D."/>
            <person name="Howarth C."/>
            <person name="Mehta T."/>
            <person name="Neiman D."/>
            <person name="Pearson M."/>
            <person name="Roberts A."/>
            <person name="Saif S."/>
            <person name="Shea T."/>
            <person name="Shenoy N."/>
            <person name="Sisk P."/>
            <person name="Stolte C."/>
            <person name="Sykes S."/>
            <person name="White J."/>
            <person name="Yandava C."/>
            <person name="Burger G."/>
            <person name="Gray M.W."/>
            <person name="Holland P.W.H."/>
            <person name="King N."/>
            <person name="Lang F.B.F."/>
            <person name="Roger A.J."/>
            <person name="Ruiz-Trillo I."/>
            <person name="Haas B."/>
            <person name="Nusbaum C."/>
            <person name="Birren B."/>
        </authorList>
    </citation>
    <scope>NUCLEOTIDE SEQUENCE [LARGE SCALE GENOMIC DNA]</scope>
    <source>
        <strain evidence="4 5">JP610</strain>
    </source>
</reference>
<dbReference type="GeneID" id="25909436"/>
<gene>
    <name evidence="4" type="ORF">SARC_08932</name>
</gene>
<keyword evidence="1" id="KW-0808">Transferase</keyword>
<dbReference type="Pfam" id="PF02685">
    <property type="entry name" value="Glucokinase"/>
    <property type="match status" value="1"/>
</dbReference>
<feature type="transmembrane region" description="Helical" evidence="3">
    <location>
        <begin position="254"/>
        <end position="273"/>
    </location>
</feature>
<dbReference type="Gene3D" id="3.40.367.20">
    <property type="match status" value="1"/>
</dbReference>
<dbReference type="CDD" id="cd24008">
    <property type="entry name" value="ASKHA_NBD_GLK"/>
    <property type="match status" value="1"/>
</dbReference>
<dbReference type="GO" id="GO:0005524">
    <property type="term" value="F:ATP binding"/>
    <property type="evidence" value="ECO:0007669"/>
    <property type="project" value="InterPro"/>
</dbReference>
<dbReference type="EMBL" id="KQ242451">
    <property type="protein sequence ID" value="KNC78642.1"/>
    <property type="molecule type" value="Genomic_DNA"/>
</dbReference>
<dbReference type="AlphaFoldDB" id="A0A0L0FPB6"/>
<keyword evidence="2 4" id="KW-0418">Kinase</keyword>
<evidence type="ECO:0000313" key="4">
    <source>
        <dbReference type="EMBL" id="KNC78642.1"/>
    </source>
</evidence>
<proteinExistence type="predicted"/>
<evidence type="ECO:0000256" key="3">
    <source>
        <dbReference type="SAM" id="Phobius"/>
    </source>
</evidence>